<evidence type="ECO:0000256" key="1">
    <source>
        <dbReference type="ARBA" id="ARBA00004123"/>
    </source>
</evidence>
<dbReference type="InterPro" id="IPR003657">
    <property type="entry name" value="WRKY_dom"/>
</dbReference>
<feature type="domain" description="WRKY" evidence="7">
    <location>
        <begin position="249"/>
        <end position="315"/>
    </location>
</feature>
<evidence type="ECO:0000259" key="7">
    <source>
        <dbReference type="PROSITE" id="PS50811"/>
    </source>
</evidence>
<keyword evidence="10" id="KW-1185">Reference proteome</keyword>
<evidence type="ECO:0000256" key="6">
    <source>
        <dbReference type="SAM" id="MobiDB-lite"/>
    </source>
</evidence>
<evidence type="ECO:0000313" key="9">
    <source>
        <dbReference type="EnsemblPlants" id="KQK19880"/>
    </source>
</evidence>
<dbReference type="FunFam" id="2.20.25.80:FF:000002">
    <property type="entry name" value="probable WRKY transcription factor 31"/>
    <property type="match status" value="1"/>
</dbReference>
<protein>
    <recommendedName>
        <fullName evidence="7">WRKY domain-containing protein</fullName>
    </recommendedName>
</protein>
<dbReference type="SUPFAM" id="SSF118290">
    <property type="entry name" value="WRKY DNA-binding domain"/>
    <property type="match status" value="1"/>
</dbReference>
<dbReference type="KEGG" id="bdi:100821463"/>
<dbReference type="PROSITE" id="PS50811">
    <property type="entry name" value="WRKY"/>
    <property type="match status" value="1"/>
</dbReference>
<feature type="compositionally biased region" description="Polar residues" evidence="6">
    <location>
        <begin position="199"/>
        <end position="219"/>
    </location>
</feature>
<feature type="region of interest" description="Disordered" evidence="6">
    <location>
        <begin position="566"/>
        <end position="595"/>
    </location>
</feature>
<evidence type="ECO:0000256" key="5">
    <source>
        <dbReference type="ARBA" id="ARBA00023242"/>
    </source>
</evidence>
<dbReference type="EMBL" id="CM000880">
    <property type="protein sequence ID" value="KQK19880.1"/>
    <property type="molecule type" value="Genomic_DNA"/>
</dbReference>
<evidence type="ECO:0000256" key="3">
    <source>
        <dbReference type="ARBA" id="ARBA00023125"/>
    </source>
</evidence>
<feature type="compositionally biased region" description="Polar residues" evidence="6">
    <location>
        <begin position="569"/>
        <end position="583"/>
    </location>
</feature>
<evidence type="ECO:0000256" key="2">
    <source>
        <dbReference type="ARBA" id="ARBA00023015"/>
    </source>
</evidence>
<dbReference type="RefSeq" id="XP_010229976.2">
    <property type="nucleotide sequence ID" value="XM_010231674.3"/>
</dbReference>
<reference evidence="8 9" key="1">
    <citation type="journal article" date="2010" name="Nature">
        <title>Genome sequencing and analysis of the model grass Brachypodium distachyon.</title>
        <authorList>
            <consortium name="International Brachypodium Initiative"/>
        </authorList>
    </citation>
    <scope>NUCLEOTIDE SEQUENCE [LARGE SCALE GENOMIC DNA]</scope>
    <source>
        <strain evidence="8 9">Bd21</strain>
    </source>
</reference>
<dbReference type="GO" id="GO:0043565">
    <property type="term" value="F:sequence-specific DNA binding"/>
    <property type="evidence" value="ECO:0007669"/>
    <property type="project" value="InterPro"/>
</dbReference>
<evidence type="ECO:0000313" key="8">
    <source>
        <dbReference type="EMBL" id="KQK19880.1"/>
    </source>
</evidence>
<feature type="region of interest" description="Disordered" evidence="6">
    <location>
        <begin position="164"/>
        <end position="242"/>
    </location>
</feature>
<reference evidence="8" key="2">
    <citation type="submission" date="2017-06" db="EMBL/GenBank/DDBJ databases">
        <title>WGS assembly of Brachypodium distachyon.</title>
        <authorList>
            <consortium name="The International Brachypodium Initiative"/>
            <person name="Lucas S."/>
            <person name="Harmon-Smith M."/>
            <person name="Lail K."/>
            <person name="Tice H."/>
            <person name="Grimwood J."/>
            <person name="Bruce D."/>
            <person name="Barry K."/>
            <person name="Shu S."/>
            <person name="Lindquist E."/>
            <person name="Wang M."/>
            <person name="Pitluck S."/>
            <person name="Vogel J.P."/>
            <person name="Garvin D.F."/>
            <person name="Mockler T.C."/>
            <person name="Schmutz J."/>
            <person name="Rokhsar D."/>
            <person name="Bevan M.W."/>
        </authorList>
    </citation>
    <scope>NUCLEOTIDE SEQUENCE</scope>
    <source>
        <strain evidence="8">Bd21</strain>
    </source>
</reference>
<keyword evidence="2" id="KW-0805">Transcription regulation</keyword>
<dbReference type="ExpressionAtlas" id="A0A0Q3HAB2">
    <property type="expression patterns" value="baseline and differential"/>
</dbReference>
<dbReference type="Gene3D" id="2.20.25.80">
    <property type="entry name" value="WRKY domain"/>
    <property type="match status" value="1"/>
</dbReference>
<feature type="compositionally biased region" description="Basic and acidic residues" evidence="6">
    <location>
        <begin position="11"/>
        <end position="25"/>
    </location>
</feature>
<keyword evidence="3" id="KW-0238">DNA-binding</keyword>
<comment type="subcellular location">
    <subcellularLocation>
        <location evidence="1">Nucleus</location>
    </subcellularLocation>
</comment>
<dbReference type="GO" id="GO:0003700">
    <property type="term" value="F:DNA-binding transcription factor activity"/>
    <property type="evidence" value="ECO:0007669"/>
    <property type="project" value="InterPro"/>
</dbReference>
<proteinExistence type="predicted"/>
<dbReference type="SMART" id="SM00774">
    <property type="entry name" value="WRKY"/>
    <property type="match status" value="1"/>
</dbReference>
<name>A0A0Q3HAB2_BRADI</name>
<dbReference type="FunCoup" id="A0A0Q3HAB2">
    <property type="interactions" value="2566"/>
</dbReference>
<dbReference type="EnsemblPlants" id="KQK19880">
    <property type="protein sequence ID" value="KQK19880"/>
    <property type="gene ID" value="BRADI_1g51030v3"/>
</dbReference>
<dbReference type="Proteomes" id="UP000008810">
    <property type="component" value="Chromosome 1"/>
</dbReference>
<keyword evidence="5" id="KW-0539">Nucleus</keyword>
<dbReference type="Gramene" id="KQK19880">
    <property type="protein sequence ID" value="KQK19880"/>
    <property type="gene ID" value="BRADI_1g51030v3"/>
</dbReference>
<dbReference type="Pfam" id="PF03106">
    <property type="entry name" value="WRKY"/>
    <property type="match status" value="1"/>
</dbReference>
<feature type="region of interest" description="Disordered" evidence="6">
    <location>
        <begin position="1"/>
        <end position="25"/>
    </location>
</feature>
<dbReference type="PANTHER" id="PTHR31429:SF24">
    <property type="entry name" value="WRKY TRANSCRIPTION FACTOR 72-RELATED"/>
    <property type="match status" value="1"/>
</dbReference>
<keyword evidence="4" id="KW-0804">Transcription</keyword>
<dbReference type="InterPro" id="IPR044810">
    <property type="entry name" value="WRKY_plant"/>
</dbReference>
<reference evidence="9" key="3">
    <citation type="submission" date="2018-08" db="UniProtKB">
        <authorList>
            <consortium name="EnsemblPlants"/>
        </authorList>
    </citation>
    <scope>IDENTIFICATION</scope>
    <source>
        <strain evidence="9">cv. Bd21</strain>
    </source>
</reference>
<evidence type="ECO:0000313" key="10">
    <source>
        <dbReference type="Proteomes" id="UP000008810"/>
    </source>
</evidence>
<accession>A0A0Q3HAB2</accession>
<gene>
    <name evidence="9" type="primary">LOC100821463</name>
    <name evidence="8" type="ORF">BRADI_1g51030v3</name>
</gene>
<dbReference type="GO" id="GO:0005634">
    <property type="term" value="C:nucleus"/>
    <property type="evidence" value="ECO:0007669"/>
    <property type="project" value="UniProtKB-SubCell"/>
</dbReference>
<feature type="compositionally biased region" description="Basic and acidic residues" evidence="6">
    <location>
        <begin position="585"/>
        <end position="595"/>
    </location>
</feature>
<dbReference type="AlphaFoldDB" id="A0A0Q3HAB2"/>
<feature type="region of interest" description="Disordered" evidence="6">
    <location>
        <begin position="366"/>
        <end position="393"/>
    </location>
</feature>
<evidence type="ECO:0000256" key="4">
    <source>
        <dbReference type="ARBA" id="ARBA00023163"/>
    </source>
</evidence>
<organism evidence="8">
    <name type="scientific">Brachypodium distachyon</name>
    <name type="common">Purple false brome</name>
    <name type="synonym">Trachynia distachya</name>
    <dbReference type="NCBI Taxonomy" id="15368"/>
    <lineage>
        <taxon>Eukaryota</taxon>
        <taxon>Viridiplantae</taxon>
        <taxon>Streptophyta</taxon>
        <taxon>Embryophyta</taxon>
        <taxon>Tracheophyta</taxon>
        <taxon>Spermatophyta</taxon>
        <taxon>Magnoliopsida</taxon>
        <taxon>Liliopsida</taxon>
        <taxon>Poales</taxon>
        <taxon>Poaceae</taxon>
        <taxon>BOP clade</taxon>
        <taxon>Pooideae</taxon>
        <taxon>Stipodae</taxon>
        <taxon>Brachypodieae</taxon>
        <taxon>Brachypodium</taxon>
    </lineage>
</organism>
<sequence length="595" mass="62321">MIKGETWRQLGNHEDRLKGEMKDDHRVSDDSFFKTLQNQSSTTKEVQHDRLASTRAEMGEVRQENERLKTMLSRIIEDHRSLQKHFNDVLQQGREKKLAGRSPADVEETELVSLSLGTSTSTSSRWYTTEEKSSTIAEGQGRQLGLLKIRQGAAGISLGLSAGSQLSGATDQKVPRPDVLLSLSPEGSSEETAKDADDTTASMEQWPAPSQTAKSSRSGAGTGGTETEDEVAPQAPMVKKARVSVRARCDAPTMNDGCQWRKYGQKISKGNPCPRAYYRCTVAAGCPVRKQVQRCAEDMSILISTYEGRHNHPLSASASAMASTTSAAASMLLSGSSSSSPGLLFPSPSLSFGGLPATSITAAPSASSHPTITLDLTSPPTPATASHSHSPFSFSSSRFSSSLLFNGSGGSSRYPPSTSFSFSGSGSTNATTTAAWPATGGYLSYGQSPPSLSGSSSYNNAGNGNGIVVQGRQLQLQQQGGSTSAALYQQQRLAVVPPQVDTIAKVITSDPGFHTALAAAITSYVGTTKPAVTPPTGGGGLEWGEHLGLGPASASAVESGKAPFLQPSRALSGSTSGTASMSPVKNREHTLAEGL</sequence>
<dbReference type="OrthoDB" id="1686353at2759"/>
<dbReference type="InterPro" id="IPR036576">
    <property type="entry name" value="WRKY_dom_sf"/>
</dbReference>
<dbReference type="PANTHER" id="PTHR31429">
    <property type="entry name" value="WRKY TRANSCRIPTION FACTOR 36-RELATED"/>
    <property type="match status" value="1"/>
</dbReference>
<dbReference type="GeneID" id="100821463"/>